<dbReference type="CDD" id="cd00158">
    <property type="entry name" value="RHOD"/>
    <property type="match status" value="1"/>
</dbReference>
<dbReference type="Gene3D" id="3.40.250.10">
    <property type="entry name" value="Rhodanese-like domain"/>
    <property type="match status" value="1"/>
</dbReference>
<evidence type="ECO:0000256" key="8">
    <source>
        <dbReference type="SAM" id="MobiDB-lite"/>
    </source>
</evidence>
<dbReference type="PROSITE" id="PS50206">
    <property type="entry name" value="RHODANESE_3"/>
    <property type="match status" value="1"/>
</dbReference>
<dbReference type="GO" id="GO:0004843">
    <property type="term" value="F:cysteine-type deubiquitinase activity"/>
    <property type="evidence" value="ECO:0007669"/>
    <property type="project" value="UniProtKB-EC"/>
</dbReference>
<dbReference type="Gene3D" id="3.90.70.10">
    <property type="entry name" value="Cysteine proteinases"/>
    <property type="match status" value="1"/>
</dbReference>
<evidence type="ECO:0000256" key="6">
    <source>
        <dbReference type="ARBA" id="ARBA00022801"/>
    </source>
</evidence>
<dbReference type="InterPro" id="IPR001394">
    <property type="entry name" value="Peptidase_C19_UCH"/>
</dbReference>
<gene>
    <name evidence="11" type="ORF">BJ508DRAFT_112567</name>
</gene>
<dbReference type="STRING" id="1160509.A0A3N4I5Z9"/>
<evidence type="ECO:0000256" key="3">
    <source>
        <dbReference type="ARBA" id="ARBA00012759"/>
    </source>
</evidence>
<dbReference type="OrthoDB" id="292964at2759"/>
<keyword evidence="6" id="KW-0378">Hydrolase</keyword>
<accession>A0A3N4I5Z9</accession>
<keyword evidence="12" id="KW-1185">Reference proteome</keyword>
<keyword evidence="7" id="KW-0788">Thiol protease</keyword>
<dbReference type="Pfam" id="PF00443">
    <property type="entry name" value="UCH"/>
    <property type="match status" value="1"/>
</dbReference>
<feature type="compositionally biased region" description="Basic and acidic residues" evidence="8">
    <location>
        <begin position="228"/>
        <end position="237"/>
    </location>
</feature>
<evidence type="ECO:0000259" key="9">
    <source>
        <dbReference type="PROSITE" id="PS50206"/>
    </source>
</evidence>
<dbReference type="AlphaFoldDB" id="A0A3N4I5Z9"/>
<evidence type="ECO:0000259" key="10">
    <source>
        <dbReference type="PROSITE" id="PS50235"/>
    </source>
</evidence>
<dbReference type="CDD" id="cd02674">
    <property type="entry name" value="Peptidase_C19R"/>
    <property type="match status" value="1"/>
</dbReference>
<evidence type="ECO:0000313" key="11">
    <source>
        <dbReference type="EMBL" id="RPA81489.1"/>
    </source>
</evidence>
<protein>
    <recommendedName>
        <fullName evidence="3">ubiquitinyl hydrolase 1</fullName>
        <ecNumber evidence="3">3.4.19.12</ecNumber>
    </recommendedName>
</protein>
<dbReference type="EMBL" id="ML119679">
    <property type="protein sequence ID" value="RPA81489.1"/>
    <property type="molecule type" value="Genomic_DNA"/>
</dbReference>
<dbReference type="SMART" id="SM00450">
    <property type="entry name" value="RHOD"/>
    <property type="match status" value="1"/>
</dbReference>
<dbReference type="SUPFAM" id="SSF54001">
    <property type="entry name" value="Cysteine proteinases"/>
    <property type="match status" value="1"/>
</dbReference>
<dbReference type="SUPFAM" id="SSF52821">
    <property type="entry name" value="Rhodanese/Cell cycle control phosphatase"/>
    <property type="match status" value="1"/>
</dbReference>
<dbReference type="InterPro" id="IPR038765">
    <property type="entry name" value="Papain-like_cys_pep_sf"/>
</dbReference>
<dbReference type="PANTHER" id="PTHR21646">
    <property type="entry name" value="UBIQUITIN CARBOXYL-TERMINAL HYDROLASE"/>
    <property type="match status" value="1"/>
</dbReference>
<dbReference type="InterPro" id="IPR050185">
    <property type="entry name" value="Ub_carboxyl-term_hydrolase"/>
</dbReference>
<evidence type="ECO:0000256" key="5">
    <source>
        <dbReference type="ARBA" id="ARBA00022786"/>
    </source>
</evidence>
<feature type="region of interest" description="Disordered" evidence="8">
    <location>
        <begin position="1"/>
        <end position="31"/>
    </location>
</feature>
<feature type="compositionally biased region" description="Polar residues" evidence="8">
    <location>
        <begin position="161"/>
        <end position="176"/>
    </location>
</feature>
<feature type="domain" description="USP" evidence="10">
    <location>
        <begin position="702"/>
        <end position="1056"/>
    </location>
</feature>
<feature type="compositionally biased region" description="Low complexity" evidence="8">
    <location>
        <begin position="622"/>
        <end position="633"/>
    </location>
</feature>
<keyword evidence="4" id="KW-0645">Protease</keyword>
<evidence type="ECO:0000256" key="7">
    <source>
        <dbReference type="ARBA" id="ARBA00022807"/>
    </source>
</evidence>
<reference evidence="11 12" key="1">
    <citation type="journal article" date="2018" name="Nat. Ecol. Evol.">
        <title>Pezizomycetes genomes reveal the molecular basis of ectomycorrhizal truffle lifestyle.</title>
        <authorList>
            <person name="Murat C."/>
            <person name="Payen T."/>
            <person name="Noel B."/>
            <person name="Kuo A."/>
            <person name="Morin E."/>
            <person name="Chen J."/>
            <person name="Kohler A."/>
            <person name="Krizsan K."/>
            <person name="Balestrini R."/>
            <person name="Da Silva C."/>
            <person name="Montanini B."/>
            <person name="Hainaut M."/>
            <person name="Levati E."/>
            <person name="Barry K.W."/>
            <person name="Belfiori B."/>
            <person name="Cichocki N."/>
            <person name="Clum A."/>
            <person name="Dockter R.B."/>
            <person name="Fauchery L."/>
            <person name="Guy J."/>
            <person name="Iotti M."/>
            <person name="Le Tacon F."/>
            <person name="Lindquist E.A."/>
            <person name="Lipzen A."/>
            <person name="Malagnac F."/>
            <person name="Mello A."/>
            <person name="Molinier V."/>
            <person name="Miyauchi S."/>
            <person name="Poulain J."/>
            <person name="Riccioni C."/>
            <person name="Rubini A."/>
            <person name="Sitrit Y."/>
            <person name="Splivallo R."/>
            <person name="Traeger S."/>
            <person name="Wang M."/>
            <person name="Zifcakova L."/>
            <person name="Wipf D."/>
            <person name="Zambonelli A."/>
            <person name="Paolocci F."/>
            <person name="Nowrousian M."/>
            <person name="Ottonello S."/>
            <person name="Baldrian P."/>
            <person name="Spatafora J.W."/>
            <person name="Henrissat B."/>
            <person name="Nagy L.G."/>
            <person name="Aury J.M."/>
            <person name="Wincker P."/>
            <person name="Grigoriev I.V."/>
            <person name="Bonfante P."/>
            <person name="Martin F.M."/>
        </authorList>
    </citation>
    <scope>NUCLEOTIDE SEQUENCE [LARGE SCALE GENOMIC DNA]</scope>
    <source>
        <strain evidence="11 12">RN42</strain>
    </source>
</reference>
<dbReference type="GO" id="GO:0016579">
    <property type="term" value="P:protein deubiquitination"/>
    <property type="evidence" value="ECO:0007669"/>
    <property type="project" value="InterPro"/>
</dbReference>
<feature type="compositionally biased region" description="Polar residues" evidence="8">
    <location>
        <begin position="1"/>
        <end position="10"/>
    </location>
</feature>
<dbReference type="PROSITE" id="PS50235">
    <property type="entry name" value="USP_3"/>
    <property type="match status" value="1"/>
</dbReference>
<proteinExistence type="inferred from homology"/>
<dbReference type="PANTHER" id="PTHR21646:SF95">
    <property type="entry name" value="UBIQUITIN CARBOXYL-TERMINAL HYDROLASE 4-RELATED"/>
    <property type="match status" value="1"/>
</dbReference>
<dbReference type="Pfam" id="PF00581">
    <property type="entry name" value="Rhodanese"/>
    <property type="match status" value="1"/>
</dbReference>
<dbReference type="InterPro" id="IPR028889">
    <property type="entry name" value="USP"/>
</dbReference>
<dbReference type="PROSITE" id="PS00972">
    <property type="entry name" value="USP_1"/>
    <property type="match status" value="1"/>
</dbReference>
<feature type="region of interest" description="Disordered" evidence="8">
    <location>
        <begin position="160"/>
        <end position="237"/>
    </location>
</feature>
<dbReference type="Proteomes" id="UP000275078">
    <property type="component" value="Unassembled WGS sequence"/>
</dbReference>
<evidence type="ECO:0000256" key="1">
    <source>
        <dbReference type="ARBA" id="ARBA00000707"/>
    </source>
</evidence>
<dbReference type="EC" id="3.4.19.12" evidence="3"/>
<feature type="compositionally biased region" description="Polar residues" evidence="8">
    <location>
        <begin position="546"/>
        <end position="558"/>
    </location>
</feature>
<dbReference type="GO" id="GO:0006508">
    <property type="term" value="P:proteolysis"/>
    <property type="evidence" value="ECO:0007669"/>
    <property type="project" value="UniProtKB-KW"/>
</dbReference>
<comment type="similarity">
    <text evidence="2">Belongs to the peptidase C19 family.</text>
</comment>
<dbReference type="InterPro" id="IPR001763">
    <property type="entry name" value="Rhodanese-like_dom"/>
</dbReference>
<dbReference type="InterPro" id="IPR018200">
    <property type="entry name" value="USP_CS"/>
</dbReference>
<dbReference type="PROSITE" id="PS00973">
    <property type="entry name" value="USP_2"/>
    <property type="match status" value="1"/>
</dbReference>
<dbReference type="InterPro" id="IPR036873">
    <property type="entry name" value="Rhodanese-like_dom_sf"/>
</dbReference>
<name>A0A3N4I5Z9_ASCIM</name>
<organism evidence="11 12">
    <name type="scientific">Ascobolus immersus RN42</name>
    <dbReference type="NCBI Taxonomy" id="1160509"/>
    <lineage>
        <taxon>Eukaryota</taxon>
        <taxon>Fungi</taxon>
        <taxon>Dikarya</taxon>
        <taxon>Ascomycota</taxon>
        <taxon>Pezizomycotina</taxon>
        <taxon>Pezizomycetes</taxon>
        <taxon>Pezizales</taxon>
        <taxon>Ascobolaceae</taxon>
        <taxon>Ascobolus</taxon>
    </lineage>
</organism>
<evidence type="ECO:0000256" key="2">
    <source>
        <dbReference type="ARBA" id="ARBA00009085"/>
    </source>
</evidence>
<evidence type="ECO:0000313" key="12">
    <source>
        <dbReference type="Proteomes" id="UP000275078"/>
    </source>
</evidence>
<feature type="compositionally biased region" description="Basic and acidic residues" evidence="8">
    <location>
        <begin position="580"/>
        <end position="613"/>
    </location>
</feature>
<keyword evidence="5" id="KW-0833">Ubl conjugation pathway</keyword>
<feature type="domain" description="Rhodanese" evidence="9">
    <location>
        <begin position="361"/>
        <end position="487"/>
    </location>
</feature>
<comment type="catalytic activity">
    <reaction evidence="1">
        <text>Thiol-dependent hydrolysis of ester, thioester, amide, peptide and isopeptide bonds formed by the C-terminal Gly of ubiquitin (a 76-residue protein attached to proteins as an intracellular targeting signal).</text>
        <dbReference type="EC" id="3.4.19.12"/>
    </reaction>
</comment>
<evidence type="ECO:0000256" key="4">
    <source>
        <dbReference type="ARBA" id="ARBA00022670"/>
    </source>
</evidence>
<sequence length="1060" mass="119417">MSRTSISSAPLSIRSAPMKPTPSGRQSTGKQYPHLDDLVARVNQFNAKDKATINGWLEYAETHWRQYQGAYTVGRHNALDIIYVEYLTAFTIVTKVIPAHPEWPSFKTSKNSSSYRRYRRLQDEIGSKHEDVQLIKEEIKRNNAMMGTRSVSALLGETKATPHNQLDGATNGSTNGKPPIARKPTALSAKPLSTTAPEKPNGVNGGSSRYVIHIRVLKKDSGNGGKSSTERSPELQKEVDDLWSRLDALKHDAPKVTTNGVTNGKYGGLGSPYAKQGFGNLDGLESDLPTPPVPAYSIGKTTNPIGVGYISPPGYSTPTIPSASSVDTLVEDNMDRAHSPEERHSIMTAETLYRYMTALSKKCSILFIDIRNRELYDAGHINGDSCCVESIQLYDGIPAEEIATGHFILSSDKDEETRFKRRDKYDVVVIYDQSTYDSKYMSSKTISEHLALQHITNALTVYSYEKKLKCPPYFLVGGFDEWVATVGRDPQFVAKSNTSSTMEIYANSEEIDDYKRAEIEFPEVDGGIHEELSPTRSERWVGNYEQNPAPTSVRSSVNGYEGNAGDQRRNLSIVSNPDMHVNRNIEDFLTKSRHGPRERESMMSPRRDLHESPIHSPSVHRNPNFNNPFFGFNDSRHNDAPASPSRPPPAATRQSYSGVAERIPHSRTDQPVVLTNRDASASSRRVLFDLPFTDSNHSVGRVGLKNLGNTCYMNSIIQCIAGTVPVARYFLDGSYKAHINKENPLGSRGVLCRAFAELIKELWLGSSRFVSPYTFKDVSGRLNETFSSDDQQDALEFLEFFLDGVHEDLNMLANKQKLRDLTEKEEQVREKMPIQRASLLEWKRYQLRNQSIIVDWFQGQLSSRLRCLTCNTTSTTYSPFTYLSLPIPSKQSSKVTLKECLDEFLKEETLEQEDAWACPKCKQPRRATKKLTITRLPTMLIVHFKRFASRDRWANKLNTPIEFPVTDWNLQPLLPAPIPEESLPKDEQGTQQKPPFDYNLYAVCNHYGSLNGGHYTAYVHNSYSRSWSCHDDSNTRHINEEDVVSKEAYLLFYVRMGVTD</sequence>
<feature type="region of interest" description="Disordered" evidence="8">
    <location>
        <begin position="546"/>
        <end position="676"/>
    </location>
</feature>